<dbReference type="InterPro" id="IPR006680">
    <property type="entry name" value="Amidohydro-rel"/>
</dbReference>
<dbReference type="PANTHER" id="PTHR35563:SF2">
    <property type="entry name" value="BARREL METAL-DEPENDENT HYDROLASE, PUTATIVE (AFU_ORTHOLOGUE AFUA_1G16240)-RELATED"/>
    <property type="match status" value="1"/>
</dbReference>
<proteinExistence type="predicted"/>
<dbReference type="PANTHER" id="PTHR35563">
    <property type="entry name" value="BARREL METAL-DEPENDENT HYDROLASE, PUTATIVE (AFU_ORTHOLOGUE AFUA_1G16240)-RELATED"/>
    <property type="match status" value="1"/>
</dbReference>
<name>I3TSG4_TISMK</name>
<sequence>MTTASQPLPEGLRLPDGSADCHVHLYGPYDRFPHGDEGRFTPRFPRTVEDLFAHWDAIGVSRGVIVHAVGSGADNAVTLDALRRYPDKLRATAILKGDVSDRVLDELTDAGFKAVRITMLRQDGKPVSTLGTSYEELVALAPRIAERGWHAQLWINSSDLMEAAPDLEKLPLDYVIDHMSRTMADIPPDSPGFRGFCDKLKTGRYWTKLSGADRNTRIGAPYADTAGHMKAIVAANPDRLVWGSDWPHVGHSDETMPKMGDLIRLLFDCVPDETVRRKILVDNPAVLYGF</sequence>
<dbReference type="GO" id="GO:0016787">
    <property type="term" value="F:hydrolase activity"/>
    <property type="evidence" value="ECO:0007669"/>
    <property type="project" value="UniProtKB-KW"/>
</dbReference>
<keyword evidence="2" id="KW-0614">Plasmid</keyword>
<dbReference type="SUPFAM" id="SSF51556">
    <property type="entry name" value="Metallo-dependent hydrolases"/>
    <property type="match status" value="1"/>
</dbReference>
<dbReference type="HOGENOM" id="CLU_064039_2_1_5"/>
<evidence type="ECO:0000313" key="2">
    <source>
        <dbReference type="EMBL" id="AFK55702.1"/>
    </source>
</evidence>
<reference evidence="2 3" key="1">
    <citation type="journal article" date="2012" name="J. Am. Chem. Soc.">
        <title>Bacterial biosynthesis and maturation of the didemnin anti-cancer agents.</title>
        <authorList>
            <person name="Xu Y."/>
            <person name="Kersten R.D."/>
            <person name="Nam S.J."/>
            <person name="Lu L."/>
            <person name="Al-Suwailem A.M."/>
            <person name="Zheng H."/>
            <person name="Fenical W."/>
            <person name="Dorrestein P.C."/>
            <person name="Moore B.S."/>
            <person name="Qian P.Y."/>
        </authorList>
    </citation>
    <scope>NUCLEOTIDE SEQUENCE [LARGE SCALE GENOMIC DNA]</scope>
    <source>
        <strain evidence="2 3">KA081020-065</strain>
    </source>
</reference>
<keyword evidence="3" id="KW-1185">Reference proteome</keyword>
<dbReference type="AlphaFoldDB" id="I3TSG4"/>
<dbReference type="Gene3D" id="3.20.20.140">
    <property type="entry name" value="Metal-dependent hydrolases"/>
    <property type="match status" value="1"/>
</dbReference>
<accession>I3TSG4</accession>
<dbReference type="PATRIC" id="fig|1110502.3.peg.3952"/>
<organism evidence="2 3">
    <name type="scientific">Tistrella mobilis (strain KA081020-065)</name>
    <dbReference type="NCBI Taxonomy" id="1110502"/>
    <lineage>
        <taxon>Bacteria</taxon>
        <taxon>Pseudomonadati</taxon>
        <taxon>Pseudomonadota</taxon>
        <taxon>Alphaproteobacteria</taxon>
        <taxon>Geminicoccales</taxon>
        <taxon>Geminicoccaceae</taxon>
        <taxon>Tistrella</taxon>
    </lineage>
</organism>
<dbReference type="RefSeq" id="WP_014747379.1">
    <property type="nucleotide sequence ID" value="NC_017957.2"/>
</dbReference>
<dbReference type="KEGG" id="tmo:TMO_a0299"/>
<evidence type="ECO:0000313" key="3">
    <source>
        <dbReference type="Proteomes" id="UP000005258"/>
    </source>
</evidence>
<dbReference type="EMBL" id="CP003237">
    <property type="protein sequence ID" value="AFK55702.1"/>
    <property type="molecule type" value="Genomic_DNA"/>
</dbReference>
<evidence type="ECO:0000259" key="1">
    <source>
        <dbReference type="Pfam" id="PF04909"/>
    </source>
</evidence>
<gene>
    <name evidence="2" type="ordered locus">TMO_a0299</name>
</gene>
<dbReference type="Proteomes" id="UP000005258">
    <property type="component" value="Plasmid pTM1"/>
</dbReference>
<dbReference type="InterPro" id="IPR052358">
    <property type="entry name" value="Aro_Compnd_Degr_Hydrolases"/>
</dbReference>
<geneLocation type="plasmid" evidence="2 3">
    <name>pTM1</name>
</geneLocation>
<dbReference type="Pfam" id="PF04909">
    <property type="entry name" value="Amidohydro_2"/>
    <property type="match status" value="1"/>
</dbReference>
<protein>
    <submittedName>
        <fullName evidence="2">Hydrolase</fullName>
    </submittedName>
</protein>
<feature type="domain" description="Amidohydrolase-related" evidence="1">
    <location>
        <begin position="20"/>
        <end position="290"/>
    </location>
</feature>
<dbReference type="InterPro" id="IPR032466">
    <property type="entry name" value="Metal_Hydrolase"/>
</dbReference>
<keyword evidence="2" id="KW-0378">Hydrolase</keyword>